<proteinExistence type="predicted"/>
<keyword evidence="2" id="KW-1185">Reference proteome</keyword>
<sequence length="47" mass="5619">HRLTLCPVSHGRKMKELAKIVQDEQWFRDRLEVTGLADLAKTWYQHL</sequence>
<dbReference type="AlphaFoldDB" id="A0A392SWF6"/>
<evidence type="ECO:0000313" key="2">
    <source>
        <dbReference type="Proteomes" id="UP000265520"/>
    </source>
</evidence>
<evidence type="ECO:0000313" key="1">
    <source>
        <dbReference type="EMBL" id="MCI52782.1"/>
    </source>
</evidence>
<accession>A0A392SWF6</accession>
<dbReference type="EMBL" id="LXQA010452728">
    <property type="protein sequence ID" value="MCI52782.1"/>
    <property type="molecule type" value="Genomic_DNA"/>
</dbReference>
<name>A0A392SWF6_9FABA</name>
<protein>
    <submittedName>
        <fullName evidence="1">Uncharacterized protein</fullName>
    </submittedName>
</protein>
<feature type="non-terminal residue" evidence="1">
    <location>
        <position position="1"/>
    </location>
</feature>
<dbReference type="Proteomes" id="UP000265520">
    <property type="component" value="Unassembled WGS sequence"/>
</dbReference>
<comment type="caution">
    <text evidence="1">The sequence shown here is derived from an EMBL/GenBank/DDBJ whole genome shotgun (WGS) entry which is preliminary data.</text>
</comment>
<organism evidence="1 2">
    <name type="scientific">Trifolium medium</name>
    <dbReference type="NCBI Taxonomy" id="97028"/>
    <lineage>
        <taxon>Eukaryota</taxon>
        <taxon>Viridiplantae</taxon>
        <taxon>Streptophyta</taxon>
        <taxon>Embryophyta</taxon>
        <taxon>Tracheophyta</taxon>
        <taxon>Spermatophyta</taxon>
        <taxon>Magnoliopsida</taxon>
        <taxon>eudicotyledons</taxon>
        <taxon>Gunneridae</taxon>
        <taxon>Pentapetalae</taxon>
        <taxon>rosids</taxon>
        <taxon>fabids</taxon>
        <taxon>Fabales</taxon>
        <taxon>Fabaceae</taxon>
        <taxon>Papilionoideae</taxon>
        <taxon>50 kb inversion clade</taxon>
        <taxon>NPAAA clade</taxon>
        <taxon>Hologalegina</taxon>
        <taxon>IRL clade</taxon>
        <taxon>Trifolieae</taxon>
        <taxon>Trifolium</taxon>
    </lineage>
</organism>
<reference evidence="1 2" key="1">
    <citation type="journal article" date="2018" name="Front. Plant Sci.">
        <title>Red Clover (Trifolium pratense) and Zigzag Clover (T. medium) - A Picture of Genomic Similarities and Differences.</title>
        <authorList>
            <person name="Dluhosova J."/>
            <person name="Istvanek J."/>
            <person name="Nedelnik J."/>
            <person name="Repkova J."/>
        </authorList>
    </citation>
    <scope>NUCLEOTIDE SEQUENCE [LARGE SCALE GENOMIC DNA]</scope>
    <source>
        <strain evidence="2">cv. 10/8</strain>
        <tissue evidence="1">Leaf</tissue>
    </source>
</reference>